<comment type="caution">
    <text evidence="2">The sequence shown here is derived from an EMBL/GenBank/DDBJ whole genome shotgun (WGS) entry which is preliminary data.</text>
</comment>
<evidence type="ECO:0000259" key="1">
    <source>
        <dbReference type="SMART" id="SM00422"/>
    </source>
</evidence>
<dbReference type="Gene3D" id="1.10.1660.10">
    <property type="match status" value="1"/>
</dbReference>
<sequence length="107" mass="12603">MAKRLFFRIKEVAQLLGEEPSTIRYWETVFPHLVPSTTPNGVRQYTERDIQNIEAIRYLLRVKKLTIEGAKSELATRRSQVELRVDTITRLKHIHSQLTDLRESLKE</sequence>
<dbReference type="SUPFAM" id="SSF46955">
    <property type="entry name" value="Putative DNA-binding domain"/>
    <property type="match status" value="1"/>
</dbReference>
<dbReference type="InterPro" id="IPR000551">
    <property type="entry name" value="MerR-type_HTH_dom"/>
</dbReference>
<feature type="domain" description="HTH merR-type" evidence="1">
    <location>
        <begin position="7"/>
        <end position="77"/>
    </location>
</feature>
<dbReference type="SMART" id="SM00422">
    <property type="entry name" value="HTH_MERR"/>
    <property type="match status" value="1"/>
</dbReference>
<gene>
    <name evidence="2" type="ORF">HMPREF9134_00890</name>
</gene>
<dbReference type="PATRIC" id="fig|1127696.3.peg.811"/>
<dbReference type="Proteomes" id="UP000010408">
    <property type="component" value="Unassembled WGS sequence"/>
</dbReference>
<protein>
    <submittedName>
        <fullName evidence="2">Transcriptional regulator, MerR family</fullName>
    </submittedName>
</protein>
<dbReference type="GO" id="GO:0006355">
    <property type="term" value="P:regulation of DNA-templated transcription"/>
    <property type="evidence" value="ECO:0007669"/>
    <property type="project" value="InterPro"/>
</dbReference>
<proteinExistence type="predicted"/>
<dbReference type="Pfam" id="PF13411">
    <property type="entry name" value="MerR_1"/>
    <property type="match status" value="1"/>
</dbReference>
<evidence type="ECO:0000313" key="3">
    <source>
        <dbReference type="Proteomes" id="UP000010408"/>
    </source>
</evidence>
<organism evidence="2 3">
    <name type="scientific">Porphyromonas catoniae F0037</name>
    <dbReference type="NCBI Taxonomy" id="1127696"/>
    <lineage>
        <taxon>Bacteria</taxon>
        <taxon>Pseudomonadati</taxon>
        <taxon>Bacteroidota</taxon>
        <taxon>Bacteroidia</taxon>
        <taxon>Bacteroidales</taxon>
        <taxon>Porphyromonadaceae</taxon>
        <taxon>Porphyromonas</taxon>
    </lineage>
</organism>
<dbReference type="InterPro" id="IPR009061">
    <property type="entry name" value="DNA-bd_dom_put_sf"/>
</dbReference>
<reference evidence="2 3" key="1">
    <citation type="submission" date="2012-05" db="EMBL/GenBank/DDBJ databases">
        <authorList>
            <person name="Weinstock G."/>
            <person name="Sodergren E."/>
            <person name="Lobos E.A."/>
            <person name="Fulton L."/>
            <person name="Fulton R."/>
            <person name="Courtney L."/>
            <person name="Fronick C."/>
            <person name="O'Laughlin M."/>
            <person name="Godfrey J."/>
            <person name="Wilson R.M."/>
            <person name="Miner T."/>
            <person name="Farmer C."/>
            <person name="Delehaunty K."/>
            <person name="Cordes M."/>
            <person name="Minx P."/>
            <person name="Tomlinson C."/>
            <person name="Chen J."/>
            <person name="Wollam A."/>
            <person name="Pepin K.H."/>
            <person name="Bhonagiri V."/>
            <person name="Zhang X."/>
            <person name="Suruliraj S."/>
            <person name="Warren W."/>
            <person name="Mitreva M."/>
            <person name="Mardis E.R."/>
            <person name="Wilson R.K."/>
        </authorList>
    </citation>
    <scope>NUCLEOTIDE SEQUENCE [LARGE SCALE GENOMIC DNA]</scope>
    <source>
        <strain evidence="2 3">F0037</strain>
    </source>
</reference>
<accession>L1NDR2</accession>
<evidence type="ECO:0000313" key="2">
    <source>
        <dbReference type="EMBL" id="EKY01513.1"/>
    </source>
</evidence>
<name>L1NDR2_9PORP</name>
<dbReference type="EMBL" id="AMEQ01000025">
    <property type="protein sequence ID" value="EKY01513.1"/>
    <property type="molecule type" value="Genomic_DNA"/>
</dbReference>
<dbReference type="GO" id="GO:0003677">
    <property type="term" value="F:DNA binding"/>
    <property type="evidence" value="ECO:0007669"/>
    <property type="project" value="InterPro"/>
</dbReference>
<dbReference type="eggNOG" id="COG0789">
    <property type="taxonomic scope" value="Bacteria"/>
</dbReference>
<dbReference type="RefSeq" id="WP_005469265.1">
    <property type="nucleotide sequence ID" value="NZ_KB291046.1"/>
</dbReference>
<dbReference type="HOGENOM" id="CLU_045945_5_0_10"/>
<dbReference type="STRING" id="1127696.HMPREF9134_00890"/>
<dbReference type="AlphaFoldDB" id="L1NDR2"/>